<dbReference type="KEGG" id="pcor:KS4_05520"/>
<name>A0A517YQM9_9BACT</name>
<accession>A0A517YQM9</accession>
<evidence type="ECO:0000313" key="2">
    <source>
        <dbReference type="Proteomes" id="UP000317369"/>
    </source>
</evidence>
<dbReference type="RefSeq" id="WP_200761492.1">
    <property type="nucleotide sequence ID" value="NZ_CP036425.1"/>
</dbReference>
<evidence type="ECO:0000313" key="1">
    <source>
        <dbReference type="EMBL" id="QDU32520.1"/>
    </source>
</evidence>
<gene>
    <name evidence="1" type="ORF">KS4_05520</name>
</gene>
<keyword evidence="2" id="KW-1185">Reference proteome</keyword>
<organism evidence="1 2">
    <name type="scientific">Poriferisphaera corsica</name>
    <dbReference type="NCBI Taxonomy" id="2528020"/>
    <lineage>
        <taxon>Bacteria</taxon>
        <taxon>Pseudomonadati</taxon>
        <taxon>Planctomycetota</taxon>
        <taxon>Phycisphaerae</taxon>
        <taxon>Phycisphaerales</taxon>
        <taxon>Phycisphaeraceae</taxon>
        <taxon>Poriferisphaera</taxon>
    </lineage>
</organism>
<sequence>MVSQDYERSVGAARAIGIAKRELSDLGYGYELRMHGGYLPISEVRVLDDGGQ</sequence>
<proteinExistence type="predicted"/>
<dbReference type="EMBL" id="CP036425">
    <property type="protein sequence ID" value="QDU32520.1"/>
    <property type="molecule type" value="Genomic_DNA"/>
</dbReference>
<dbReference type="AlphaFoldDB" id="A0A517YQM9"/>
<protein>
    <submittedName>
        <fullName evidence="1">Uncharacterized protein</fullName>
    </submittedName>
</protein>
<dbReference type="Proteomes" id="UP000317369">
    <property type="component" value="Chromosome"/>
</dbReference>
<reference evidence="1 2" key="1">
    <citation type="submission" date="2019-02" db="EMBL/GenBank/DDBJ databases">
        <title>Deep-cultivation of Planctomycetes and their phenomic and genomic characterization uncovers novel biology.</title>
        <authorList>
            <person name="Wiegand S."/>
            <person name="Jogler M."/>
            <person name="Boedeker C."/>
            <person name="Pinto D."/>
            <person name="Vollmers J."/>
            <person name="Rivas-Marin E."/>
            <person name="Kohn T."/>
            <person name="Peeters S.H."/>
            <person name="Heuer A."/>
            <person name="Rast P."/>
            <person name="Oberbeckmann S."/>
            <person name="Bunk B."/>
            <person name="Jeske O."/>
            <person name="Meyerdierks A."/>
            <person name="Storesund J.E."/>
            <person name="Kallscheuer N."/>
            <person name="Luecker S."/>
            <person name="Lage O.M."/>
            <person name="Pohl T."/>
            <person name="Merkel B.J."/>
            <person name="Hornburger P."/>
            <person name="Mueller R.-W."/>
            <person name="Bruemmer F."/>
            <person name="Labrenz M."/>
            <person name="Spormann A.M."/>
            <person name="Op den Camp H."/>
            <person name="Overmann J."/>
            <person name="Amann R."/>
            <person name="Jetten M.S.M."/>
            <person name="Mascher T."/>
            <person name="Medema M.H."/>
            <person name="Devos D.P."/>
            <person name="Kaster A.-K."/>
            <person name="Ovreas L."/>
            <person name="Rohde M."/>
            <person name="Galperin M.Y."/>
            <person name="Jogler C."/>
        </authorList>
    </citation>
    <scope>NUCLEOTIDE SEQUENCE [LARGE SCALE GENOMIC DNA]</scope>
    <source>
        <strain evidence="1 2">KS4</strain>
    </source>
</reference>